<comment type="caution">
    <text evidence="1">The sequence shown here is derived from an EMBL/GenBank/DDBJ whole genome shotgun (WGS) entry which is preliminary data.</text>
</comment>
<sequence>MPSYRIYILDSDTGHRAPGEWLDAADDDEATRLAHELAGKARCEVWLKTKLVAIVARGDQQS</sequence>
<gene>
    <name evidence="1" type="ORF">LZ536_11735</name>
</gene>
<dbReference type="RefSeq" id="WP_249848971.1">
    <property type="nucleotide sequence ID" value="NZ_JAMGBD010000002.1"/>
</dbReference>
<dbReference type="EMBL" id="JAMGBD010000002">
    <property type="protein sequence ID" value="MCL6684565.1"/>
    <property type="molecule type" value="Genomic_DNA"/>
</dbReference>
<dbReference type="Proteomes" id="UP001165363">
    <property type="component" value="Unassembled WGS sequence"/>
</dbReference>
<keyword evidence="2" id="KW-1185">Reference proteome</keyword>
<protein>
    <submittedName>
        <fullName evidence="1">Uncharacterized protein</fullName>
    </submittedName>
</protein>
<evidence type="ECO:0000313" key="1">
    <source>
        <dbReference type="EMBL" id="MCL6684565.1"/>
    </source>
</evidence>
<name>A0ABT0RPP2_9SPHN</name>
<evidence type="ECO:0000313" key="2">
    <source>
        <dbReference type="Proteomes" id="UP001165363"/>
    </source>
</evidence>
<proteinExistence type="predicted"/>
<accession>A0ABT0RPP2</accession>
<organism evidence="1 2">
    <name type="scientific">Sphingomonas alba</name>
    <dbReference type="NCBI Taxonomy" id="2908208"/>
    <lineage>
        <taxon>Bacteria</taxon>
        <taxon>Pseudomonadati</taxon>
        <taxon>Pseudomonadota</taxon>
        <taxon>Alphaproteobacteria</taxon>
        <taxon>Sphingomonadales</taxon>
        <taxon>Sphingomonadaceae</taxon>
        <taxon>Sphingomonas</taxon>
    </lineage>
</organism>
<reference evidence="1" key="1">
    <citation type="submission" date="2022-05" db="EMBL/GenBank/DDBJ databases">
        <authorList>
            <person name="Jo J.-H."/>
            <person name="Im W.-T."/>
        </authorList>
    </citation>
    <scope>NUCLEOTIDE SEQUENCE</scope>
    <source>
        <strain evidence="1">SE158</strain>
    </source>
</reference>